<feature type="binding site" evidence="11">
    <location>
        <begin position="408"/>
        <end position="411"/>
    </location>
    <ligand>
        <name>GMP</name>
        <dbReference type="ChEBI" id="CHEBI:58115"/>
    </ligand>
</feature>
<evidence type="ECO:0000256" key="2">
    <source>
        <dbReference type="ARBA" id="ARBA00022598"/>
    </source>
</evidence>
<dbReference type="InterPro" id="IPR001233">
    <property type="entry name" value="RtcB"/>
</dbReference>
<evidence type="ECO:0000256" key="10">
    <source>
        <dbReference type="PIRSR" id="PIRSR601233-1"/>
    </source>
</evidence>
<evidence type="ECO:0000256" key="11">
    <source>
        <dbReference type="PIRSR" id="PIRSR601233-2"/>
    </source>
</evidence>
<dbReference type="PANTHER" id="PTHR11118:SF1">
    <property type="entry name" value="RNA-SPLICING LIGASE RTCB HOMOLOG"/>
    <property type="match status" value="1"/>
</dbReference>
<feature type="binding site" evidence="12">
    <location>
        <position position="239"/>
    </location>
    <ligand>
        <name>Mn(2+)</name>
        <dbReference type="ChEBI" id="CHEBI:29035"/>
        <label>2</label>
    </ligand>
</feature>
<sequence>MGNEWKGKIIKIDDYRFMIPKDYKPFMRVDGIIFADDKLMEDILKDQSPEQVANVASLPGIIKHSLAMPDIHWGYGFPIGGVAAMKKKGGVISPGGVGYDINCGVRLIRTNLTKEDVVPRLKELVDALFDKIPAGVGSEGDLRVKGKELDEVLEKGAQWAVKQGYGWKEDLEHIEERGRLIYANPDKVSKKAKERGEFQLGTLGSGNHFLEVQVVSRIFEPEIADKLGLFPDQIVVMVHTGSRGLGHQVAEDYIRVMKGAMKKYGIEVPDIQLACAPFDSPEGQDYFSAMCAAANFAWANRQMITHWVREVFEEIFRESAESLGMKLIYDVAHNIAKLEEHDVDGKLEEVVVHRKGATRAFPAGHPDLPEDYKDIGQPVIIPGDMGRSSFVLIGTQKAMELAFGSTCHGAGRTQSRSQLLKSGRRAYEIEQELLEKGILVRAASKSSLVEEASEAYKNVVDVVNVVHNAGLSKRVAQMKPIAVIKG</sequence>
<evidence type="ECO:0000256" key="4">
    <source>
        <dbReference type="ARBA" id="ARBA00022741"/>
    </source>
</evidence>
<keyword evidence="7 12" id="KW-0464">Manganese</keyword>
<evidence type="ECO:0000256" key="6">
    <source>
        <dbReference type="ARBA" id="ARBA00023134"/>
    </source>
</evidence>
<dbReference type="RefSeq" id="WP_149122300.1">
    <property type="nucleotide sequence ID" value="NZ_VTFL01000001.1"/>
</dbReference>
<keyword evidence="2 13" id="KW-0436">Ligase</keyword>
<dbReference type="GO" id="GO:0006396">
    <property type="term" value="P:RNA processing"/>
    <property type="evidence" value="ECO:0007669"/>
    <property type="project" value="InterPro"/>
</dbReference>
<dbReference type="InterPro" id="IPR036025">
    <property type="entry name" value="RtcB-like_sf"/>
</dbReference>
<dbReference type="PROSITE" id="PS01288">
    <property type="entry name" value="UPF0027"/>
    <property type="match status" value="1"/>
</dbReference>
<proteinExistence type="inferred from homology"/>
<comment type="subunit">
    <text evidence="13">Monomer.</text>
</comment>
<evidence type="ECO:0000256" key="7">
    <source>
        <dbReference type="ARBA" id="ARBA00023211"/>
    </source>
</evidence>
<evidence type="ECO:0000256" key="13">
    <source>
        <dbReference type="RuleBase" id="RU371113"/>
    </source>
</evidence>
<dbReference type="AlphaFoldDB" id="A0A7C3KR95"/>
<evidence type="ECO:0000256" key="12">
    <source>
        <dbReference type="PIRSR" id="PIRSR601233-3"/>
    </source>
</evidence>
<keyword evidence="3 12" id="KW-0479">Metal-binding</keyword>
<keyword evidence="5" id="KW-0692">RNA repair</keyword>
<keyword evidence="4 11" id="KW-0547">Nucleotide-binding</keyword>
<feature type="binding site" evidence="11">
    <location>
        <begin position="382"/>
        <end position="385"/>
    </location>
    <ligand>
        <name>GMP</name>
        <dbReference type="ChEBI" id="CHEBI:58115"/>
    </ligand>
</feature>
<feature type="binding site" evidence="12">
    <location>
        <position position="100"/>
    </location>
    <ligand>
        <name>Mn(2+)</name>
        <dbReference type="ChEBI" id="CHEBI:29035"/>
        <label>1</label>
    </ligand>
</feature>
<comment type="catalytic activity">
    <reaction evidence="9">
        <text>a 3'-end 2',3'-cyclophospho-ribonucleotide-RNA + a 5'-end dephospho-ribonucleoside-RNA + GTP + H2O = a ribonucleotidyl-ribonucleotide-RNA + GMP + diphosphate + H(+)</text>
        <dbReference type="Rhea" id="RHEA:68080"/>
        <dbReference type="Rhea" id="RHEA-COMP:10464"/>
        <dbReference type="Rhea" id="RHEA-COMP:13936"/>
        <dbReference type="Rhea" id="RHEA-COMP:17355"/>
        <dbReference type="ChEBI" id="CHEBI:15377"/>
        <dbReference type="ChEBI" id="CHEBI:15378"/>
        <dbReference type="ChEBI" id="CHEBI:33019"/>
        <dbReference type="ChEBI" id="CHEBI:37565"/>
        <dbReference type="ChEBI" id="CHEBI:58115"/>
        <dbReference type="ChEBI" id="CHEBI:83064"/>
        <dbReference type="ChEBI" id="CHEBI:138284"/>
        <dbReference type="ChEBI" id="CHEBI:173118"/>
        <dbReference type="EC" id="6.5.1.8"/>
    </reaction>
</comment>
<gene>
    <name evidence="13" type="primary">rtcB</name>
    <name evidence="14" type="ORF">ENU78_09010</name>
</gene>
<accession>A0A7C3KR95</accession>
<feature type="active site" description="GMP-histidine intermediate" evidence="10">
    <location>
        <position position="408"/>
    </location>
</feature>
<evidence type="ECO:0000256" key="8">
    <source>
        <dbReference type="ARBA" id="ARBA00047746"/>
    </source>
</evidence>
<dbReference type="EMBL" id="DTDV01000023">
    <property type="protein sequence ID" value="HGK24543.1"/>
    <property type="molecule type" value="Genomic_DNA"/>
</dbReference>
<dbReference type="FunFam" id="3.90.1860.10:FF:000001">
    <property type="entry name" value="tRNA-splicing ligase RtcB homolog"/>
    <property type="match status" value="1"/>
</dbReference>
<dbReference type="GO" id="GO:0003972">
    <property type="term" value="F:RNA ligase (ATP) activity"/>
    <property type="evidence" value="ECO:0007669"/>
    <property type="project" value="TreeGrafter"/>
</dbReference>
<feature type="binding site" evidence="11">
    <location>
        <position position="485"/>
    </location>
    <ligand>
        <name>GMP</name>
        <dbReference type="ChEBI" id="CHEBI:58115"/>
    </ligand>
</feature>
<dbReference type="GO" id="GO:0046872">
    <property type="term" value="F:metal ion binding"/>
    <property type="evidence" value="ECO:0007669"/>
    <property type="project" value="UniProtKB-UniRule"/>
</dbReference>
<evidence type="ECO:0000256" key="1">
    <source>
        <dbReference type="ARBA" id="ARBA00008071"/>
    </source>
</evidence>
<dbReference type="GO" id="GO:0005525">
    <property type="term" value="F:GTP binding"/>
    <property type="evidence" value="ECO:0007669"/>
    <property type="project" value="UniProtKB-KW"/>
</dbReference>
<feature type="binding site" evidence="11">
    <location>
        <position position="389"/>
    </location>
    <ligand>
        <name>GMP</name>
        <dbReference type="ChEBI" id="CHEBI:58115"/>
    </ligand>
</feature>
<dbReference type="PANTHER" id="PTHR11118">
    <property type="entry name" value="RNA-SPLICING LIGASE RTCB HOMOLOG"/>
    <property type="match status" value="1"/>
</dbReference>
<evidence type="ECO:0000313" key="14">
    <source>
        <dbReference type="EMBL" id="HGK24543.1"/>
    </source>
</evidence>
<feature type="binding site" evidence="11">
    <location>
        <begin position="207"/>
        <end position="211"/>
    </location>
    <ligand>
        <name>GMP</name>
        <dbReference type="ChEBI" id="CHEBI:58115"/>
    </ligand>
</feature>
<evidence type="ECO:0000256" key="5">
    <source>
        <dbReference type="ARBA" id="ARBA00022800"/>
    </source>
</evidence>
<reference evidence="14" key="1">
    <citation type="journal article" date="2020" name="mSystems">
        <title>Genome- and Community-Level Interaction Insights into Carbon Utilization and Element Cycling Functions of Hydrothermarchaeota in Hydrothermal Sediment.</title>
        <authorList>
            <person name="Zhou Z."/>
            <person name="Liu Y."/>
            <person name="Xu W."/>
            <person name="Pan J."/>
            <person name="Luo Z.H."/>
            <person name="Li M."/>
        </authorList>
    </citation>
    <scope>NUCLEOTIDE SEQUENCE [LARGE SCALE GENOMIC DNA]</scope>
    <source>
        <strain evidence="14">SpSt-70</strain>
    </source>
</reference>
<evidence type="ECO:0000256" key="9">
    <source>
        <dbReference type="ARBA" id="ARBA00049514"/>
    </source>
</evidence>
<dbReference type="GO" id="GO:0170057">
    <property type="term" value="F:RNA ligase (GTP) activity"/>
    <property type="evidence" value="ECO:0007669"/>
    <property type="project" value="UniProtKB-EC"/>
</dbReference>
<comment type="caution">
    <text evidence="14">The sequence shown here is derived from an EMBL/GenBank/DDBJ whole genome shotgun (WGS) entry which is preliminary data.</text>
</comment>
<feature type="binding site" evidence="12">
    <location>
        <position position="333"/>
    </location>
    <ligand>
        <name>Mn(2+)</name>
        <dbReference type="ChEBI" id="CHEBI:29035"/>
        <label>2</label>
    </ligand>
</feature>
<comment type="catalytic activity">
    <reaction evidence="8">
        <text>a 3'-end 3'-phospho-ribonucleotide-RNA + a 5'-end dephospho-ribonucleoside-RNA + GTP = a ribonucleotidyl-ribonucleotide-RNA + GMP + diphosphate</text>
        <dbReference type="Rhea" id="RHEA:68076"/>
        <dbReference type="Rhea" id="RHEA-COMP:10463"/>
        <dbReference type="Rhea" id="RHEA-COMP:13936"/>
        <dbReference type="Rhea" id="RHEA-COMP:17355"/>
        <dbReference type="ChEBI" id="CHEBI:33019"/>
        <dbReference type="ChEBI" id="CHEBI:37565"/>
        <dbReference type="ChEBI" id="CHEBI:58115"/>
        <dbReference type="ChEBI" id="CHEBI:83062"/>
        <dbReference type="ChEBI" id="CHEBI:138284"/>
        <dbReference type="ChEBI" id="CHEBI:173118"/>
        <dbReference type="EC" id="6.5.1.8"/>
    </reaction>
</comment>
<organism evidence="14">
    <name type="scientific">Dictyoglomus thermophilum</name>
    <dbReference type="NCBI Taxonomy" id="14"/>
    <lineage>
        <taxon>Bacteria</taxon>
        <taxon>Pseudomonadati</taxon>
        <taxon>Dictyoglomota</taxon>
        <taxon>Dictyoglomia</taxon>
        <taxon>Dictyoglomales</taxon>
        <taxon>Dictyoglomaceae</taxon>
        <taxon>Dictyoglomus</taxon>
    </lineage>
</organism>
<protein>
    <recommendedName>
        <fullName evidence="13">tRNA-splicing ligase RtcB</fullName>
        <ecNumber evidence="13">6.5.1.-</ecNumber>
    </recommendedName>
</protein>
<dbReference type="Pfam" id="PF01139">
    <property type="entry name" value="RtcB"/>
    <property type="match status" value="1"/>
</dbReference>
<evidence type="ECO:0000256" key="3">
    <source>
        <dbReference type="ARBA" id="ARBA00022723"/>
    </source>
</evidence>
<comment type="cofactor">
    <cofactor evidence="12 13">
        <name>Mn(2+)</name>
        <dbReference type="ChEBI" id="CHEBI:29035"/>
    </cofactor>
    <text evidence="12 13">Binds 2 manganese ions per subunit.</text>
</comment>
<keyword evidence="6 11" id="KW-0342">GTP-binding</keyword>
<dbReference type="SUPFAM" id="SSF103365">
    <property type="entry name" value="Hypothetical protein PH1602"/>
    <property type="match status" value="1"/>
</dbReference>
<name>A0A7C3KR95_DICTH</name>
<comment type="similarity">
    <text evidence="1 13">Belongs to the RtcB family.</text>
</comment>
<dbReference type="GO" id="GO:0042245">
    <property type="term" value="P:RNA repair"/>
    <property type="evidence" value="ECO:0007669"/>
    <property type="project" value="UniProtKB-KW"/>
</dbReference>
<feature type="binding site" evidence="12">
    <location>
        <position position="208"/>
    </location>
    <ligand>
        <name>Mn(2+)</name>
        <dbReference type="ChEBI" id="CHEBI:29035"/>
        <label>1</label>
    </ligand>
</feature>
<feature type="binding site" evidence="11">
    <location>
        <begin position="333"/>
        <end position="334"/>
    </location>
    <ligand>
        <name>GMP</name>
        <dbReference type="ChEBI" id="CHEBI:58115"/>
    </ligand>
</feature>
<dbReference type="EC" id="6.5.1.-" evidence="13"/>
<dbReference type="Gene3D" id="3.90.1860.10">
    <property type="entry name" value="tRNA-splicing ligase RtcB"/>
    <property type="match status" value="1"/>
</dbReference>